<feature type="compositionally biased region" description="Polar residues" evidence="1">
    <location>
        <begin position="7"/>
        <end position="16"/>
    </location>
</feature>
<feature type="compositionally biased region" description="Polar residues" evidence="1">
    <location>
        <begin position="48"/>
        <end position="60"/>
    </location>
</feature>
<accession>A0AAE2CK57</accession>
<feature type="compositionally biased region" description="Basic and acidic residues" evidence="1">
    <location>
        <begin position="155"/>
        <end position="164"/>
    </location>
</feature>
<feature type="non-terminal residue" evidence="2">
    <location>
        <position position="1"/>
    </location>
</feature>
<feature type="region of interest" description="Disordered" evidence="1">
    <location>
        <begin position="346"/>
        <end position="410"/>
    </location>
</feature>
<feature type="region of interest" description="Disordered" evidence="1">
    <location>
        <begin position="140"/>
        <end position="166"/>
    </location>
</feature>
<name>A0AAE2CK57_9LAMI</name>
<evidence type="ECO:0000256" key="1">
    <source>
        <dbReference type="SAM" id="MobiDB-lite"/>
    </source>
</evidence>
<dbReference type="AlphaFoldDB" id="A0AAE2CK57"/>
<reference evidence="2" key="1">
    <citation type="submission" date="2020-06" db="EMBL/GenBank/DDBJ databases">
        <authorList>
            <person name="Li T."/>
            <person name="Hu X."/>
            <person name="Zhang T."/>
            <person name="Song X."/>
            <person name="Zhang H."/>
            <person name="Dai N."/>
            <person name="Sheng W."/>
            <person name="Hou X."/>
            <person name="Wei L."/>
        </authorList>
    </citation>
    <scope>NUCLEOTIDE SEQUENCE</scope>
    <source>
        <strain evidence="2">3651</strain>
        <tissue evidence="2">Leaf</tissue>
    </source>
</reference>
<comment type="caution">
    <text evidence="2">The sequence shown here is derived from an EMBL/GenBank/DDBJ whole genome shotgun (WGS) entry which is preliminary data.</text>
</comment>
<feature type="compositionally biased region" description="Low complexity" evidence="1">
    <location>
        <begin position="17"/>
        <end position="31"/>
    </location>
</feature>
<sequence length="410" mass="45779">MADPHLPSSSQPPSNLISPNPTQPPSQSSPQIIPPPNPLPPTTPAKKSYSSIVQHPTASHFQHDPVRAAKKSFQNEELTQMGEHLGHDQNSCLSKPKSDTTRAESNLTLKKPQGTEHNNNLGVDTNEAAVKKSTRVMFSEQHSTLLNPEVTAETSGKDSGKHNTEIPSTVNLNVTELDATHQTHTQEIAEDSEDDFNYDDPIITELLDKDWDKELETHRRSPKDKAAQYDINNTKTGITGGQKKTKGPQQQSHTFNQNEFIQAWSVEECESDIVAALKDTTRTLLKGDTSINKNLDIQEVNSMSEEEEETTPIYNRFQTLQNLEEEETQPPKLYTLNNNEATIQMTEEGSQKQQGMDQSLEVSQASSHNFMQKQLLMDSASSKKHKRNKSHEEVSTQESPKIASKGKRAR</sequence>
<feature type="compositionally biased region" description="Pro residues" evidence="1">
    <location>
        <begin position="32"/>
        <end position="43"/>
    </location>
</feature>
<evidence type="ECO:0000313" key="2">
    <source>
        <dbReference type="EMBL" id="KAK4425151.1"/>
    </source>
</evidence>
<dbReference type="EMBL" id="JACGWO010000006">
    <property type="protein sequence ID" value="KAK4425151.1"/>
    <property type="molecule type" value="Genomic_DNA"/>
</dbReference>
<gene>
    <name evidence="2" type="ORF">Salat_1709000</name>
</gene>
<protein>
    <submittedName>
        <fullName evidence="2">Uncharacterized protein</fullName>
    </submittedName>
</protein>
<evidence type="ECO:0000313" key="3">
    <source>
        <dbReference type="Proteomes" id="UP001293254"/>
    </source>
</evidence>
<feature type="region of interest" description="Disordered" evidence="1">
    <location>
        <begin position="1"/>
        <end position="125"/>
    </location>
</feature>
<keyword evidence="3" id="KW-1185">Reference proteome</keyword>
<feature type="region of interest" description="Disordered" evidence="1">
    <location>
        <begin position="233"/>
        <end position="254"/>
    </location>
</feature>
<dbReference type="Proteomes" id="UP001293254">
    <property type="component" value="Unassembled WGS sequence"/>
</dbReference>
<reference evidence="2" key="2">
    <citation type="journal article" date="2024" name="Plant">
        <title>Genomic evolution and insights into agronomic trait innovations of Sesamum species.</title>
        <authorList>
            <person name="Miao H."/>
            <person name="Wang L."/>
            <person name="Qu L."/>
            <person name="Liu H."/>
            <person name="Sun Y."/>
            <person name="Le M."/>
            <person name="Wang Q."/>
            <person name="Wei S."/>
            <person name="Zheng Y."/>
            <person name="Lin W."/>
            <person name="Duan Y."/>
            <person name="Cao H."/>
            <person name="Xiong S."/>
            <person name="Wang X."/>
            <person name="Wei L."/>
            <person name="Li C."/>
            <person name="Ma Q."/>
            <person name="Ju M."/>
            <person name="Zhao R."/>
            <person name="Li G."/>
            <person name="Mu C."/>
            <person name="Tian Q."/>
            <person name="Mei H."/>
            <person name="Zhang T."/>
            <person name="Gao T."/>
            <person name="Zhang H."/>
        </authorList>
    </citation>
    <scope>NUCLEOTIDE SEQUENCE</scope>
    <source>
        <strain evidence="2">3651</strain>
    </source>
</reference>
<organism evidence="2 3">
    <name type="scientific">Sesamum alatum</name>
    <dbReference type="NCBI Taxonomy" id="300844"/>
    <lineage>
        <taxon>Eukaryota</taxon>
        <taxon>Viridiplantae</taxon>
        <taxon>Streptophyta</taxon>
        <taxon>Embryophyta</taxon>
        <taxon>Tracheophyta</taxon>
        <taxon>Spermatophyta</taxon>
        <taxon>Magnoliopsida</taxon>
        <taxon>eudicotyledons</taxon>
        <taxon>Gunneridae</taxon>
        <taxon>Pentapetalae</taxon>
        <taxon>asterids</taxon>
        <taxon>lamiids</taxon>
        <taxon>Lamiales</taxon>
        <taxon>Pedaliaceae</taxon>
        <taxon>Sesamum</taxon>
    </lineage>
</organism>
<feature type="compositionally biased region" description="Polar residues" evidence="1">
    <location>
        <begin position="346"/>
        <end position="372"/>
    </location>
</feature>
<proteinExistence type="predicted"/>